<name>A0ABQ7WDV1_SOLTU</name>
<sequence>MGLNDGYSQPRSQILMMIPTPTLNQVYAMIIQDESQKHIASCSHGGGDVLEPTALFTQGGSGGGHRPPQGHRRGYHAVFCDFCNMKGLSREQCFKLLTCDYCNMK</sequence>
<dbReference type="PANTHER" id="PTHR34222:SF97">
    <property type="entry name" value="CATALYTIC REGION, PUTATIVE-RELATED"/>
    <property type="match status" value="1"/>
</dbReference>
<evidence type="ECO:0000313" key="1">
    <source>
        <dbReference type="EMBL" id="KAH0778913.1"/>
    </source>
</evidence>
<proteinExistence type="predicted"/>
<comment type="caution">
    <text evidence="1">The sequence shown here is derived from an EMBL/GenBank/DDBJ whole genome shotgun (WGS) entry which is preliminary data.</text>
</comment>
<dbReference type="EMBL" id="JAIVGD010000002">
    <property type="protein sequence ID" value="KAH0778913.1"/>
    <property type="molecule type" value="Genomic_DNA"/>
</dbReference>
<protein>
    <submittedName>
        <fullName evidence="1">Uncharacterized protein</fullName>
    </submittedName>
</protein>
<keyword evidence="2" id="KW-1185">Reference proteome</keyword>
<dbReference type="Proteomes" id="UP000826656">
    <property type="component" value="Unassembled WGS sequence"/>
</dbReference>
<reference evidence="1 2" key="1">
    <citation type="journal article" date="2021" name="bioRxiv">
        <title>Chromosome-scale and haplotype-resolved genome assembly of a tetraploid potato cultivar.</title>
        <authorList>
            <person name="Sun H."/>
            <person name="Jiao W.-B."/>
            <person name="Krause K."/>
            <person name="Campoy J.A."/>
            <person name="Goel M."/>
            <person name="Folz-Donahue K."/>
            <person name="Kukat C."/>
            <person name="Huettel B."/>
            <person name="Schneeberger K."/>
        </authorList>
    </citation>
    <scope>NUCLEOTIDE SEQUENCE [LARGE SCALE GENOMIC DNA]</scope>
    <source>
        <strain evidence="1">SolTubOtavaFocal</strain>
        <tissue evidence="1">Leaves</tissue>
    </source>
</reference>
<accession>A0ABQ7WDV1</accession>
<dbReference type="PANTHER" id="PTHR34222">
    <property type="entry name" value="GAG_PRE-INTEGRS DOMAIN-CONTAINING PROTEIN"/>
    <property type="match status" value="1"/>
</dbReference>
<gene>
    <name evidence="1" type="ORF">KY290_005340</name>
</gene>
<organism evidence="1 2">
    <name type="scientific">Solanum tuberosum</name>
    <name type="common">Potato</name>
    <dbReference type="NCBI Taxonomy" id="4113"/>
    <lineage>
        <taxon>Eukaryota</taxon>
        <taxon>Viridiplantae</taxon>
        <taxon>Streptophyta</taxon>
        <taxon>Embryophyta</taxon>
        <taxon>Tracheophyta</taxon>
        <taxon>Spermatophyta</taxon>
        <taxon>Magnoliopsida</taxon>
        <taxon>eudicotyledons</taxon>
        <taxon>Gunneridae</taxon>
        <taxon>Pentapetalae</taxon>
        <taxon>asterids</taxon>
        <taxon>lamiids</taxon>
        <taxon>Solanales</taxon>
        <taxon>Solanaceae</taxon>
        <taxon>Solanoideae</taxon>
        <taxon>Solaneae</taxon>
        <taxon>Solanum</taxon>
    </lineage>
</organism>
<evidence type="ECO:0000313" key="2">
    <source>
        <dbReference type="Proteomes" id="UP000826656"/>
    </source>
</evidence>